<evidence type="ECO:0000256" key="2">
    <source>
        <dbReference type="SAM" id="Phobius"/>
    </source>
</evidence>
<evidence type="ECO:0000256" key="1">
    <source>
        <dbReference type="SAM" id="MobiDB-lite"/>
    </source>
</evidence>
<feature type="region of interest" description="Disordered" evidence="1">
    <location>
        <begin position="467"/>
        <end position="488"/>
    </location>
</feature>
<feature type="compositionally biased region" description="Low complexity" evidence="1">
    <location>
        <begin position="207"/>
        <end position="220"/>
    </location>
</feature>
<accession>A0A0C9X197</accession>
<feature type="compositionally biased region" description="Low complexity" evidence="1">
    <location>
        <begin position="685"/>
        <end position="726"/>
    </location>
</feature>
<dbReference type="Proteomes" id="UP000054477">
    <property type="component" value="Unassembled WGS sequence"/>
</dbReference>
<evidence type="ECO:0000313" key="4">
    <source>
        <dbReference type="Proteomes" id="UP000054477"/>
    </source>
</evidence>
<gene>
    <name evidence="3" type="ORF">K443DRAFT_680408</name>
</gene>
<reference evidence="3 4" key="1">
    <citation type="submission" date="2014-04" db="EMBL/GenBank/DDBJ databases">
        <authorList>
            <consortium name="DOE Joint Genome Institute"/>
            <person name="Kuo A."/>
            <person name="Kohler A."/>
            <person name="Nagy L.G."/>
            <person name="Floudas D."/>
            <person name="Copeland A."/>
            <person name="Barry K.W."/>
            <person name="Cichocki N."/>
            <person name="Veneault-Fourrey C."/>
            <person name="LaButti K."/>
            <person name="Lindquist E.A."/>
            <person name="Lipzen A."/>
            <person name="Lundell T."/>
            <person name="Morin E."/>
            <person name="Murat C."/>
            <person name="Sun H."/>
            <person name="Tunlid A."/>
            <person name="Henrissat B."/>
            <person name="Grigoriev I.V."/>
            <person name="Hibbett D.S."/>
            <person name="Martin F."/>
            <person name="Nordberg H.P."/>
            <person name="Cantor M.N."/>
            <person name="Hua S.X."/>
        </authorList>
    </citation>
    <scope>NUCLEOTIDE SEQUENCE [LARGE SCALE GENOMIC DNA]</scope>
    <source>
        <strain evidence="3 4">LaAM-08-1</strain>
    </source>
</reference>
<sequence length="899" mass="95439">MPGVDSSSASAYPHASDQTIVGYILIALIVFAAMLMIFRSLFKLIRAARRLDRADLKSAAAVTSEGDSVSTSTSAGAGSGNYYTHLTHRLKSAIPRRWDDIDDKLDDFERLTVKYFGNAKRYAVRTLQNMGVMEKAEDADEEEGVASDSHSKAKKKWRLTAGFFDKPASSPSQYQHQHQPEDPANRSADSDLEVEYSQSELEDTSKLKPSSLDLSSPPTLHYQPHPLTPDSKEQPTPTHKLKEVRRITAIDILEALAKVGRVSLSLSSYTNTTYTQKMDSLLPRVSRDSKASVSPSSVALALDPGNTIKAKEWRRLTAIDYLSKIVTAIPVDRNKSLPPRPISVVGSVHSHVSVEGDVVGQGISPPPPLALAAISEEDLEVGGTCEADGPSSGQRADEDNGKQADTEKDVLPVTPRASSNHRRSMTLPLQAMPLHLSLALGLSSSPSPSLGSSKAGEVSLQAEKDGQAFSTSGEANTEDSPDLRPTSDIPHITALAELAASIVGEHPDAPPIPERVASLTLASPSPSTSPYSLPLFVDPSALALSPPLTLTPTPTYTFAPIQNYIPHNHNQNQRASKFAWAGNTHRTTFGLVTRANVPPTPPRLAMFVGVGGGDVGFRSNAGGVVWAGQKQRSLGADTGIVLVQTSLDLGKGMGARARASANANPNGNLAGNAAANANGNWNANATANANTNANGNSNAAASPDGNANANPLANANPNTTANPYATSSPDVNANSTVVGPELLEKEREAVSELQVQVHEGQVESEGQVQDCQVRKDIQVEKEDQMGKEGQVEQESLVAKEGQVEKEEKVVSEGAIGKTSTPVQPGTTTTTGRPPAPVQITSRSSASVQISSRLTTPVQSARLVVPLRPTRGKENRYLAGEAPRSVQRPPSHLRNVLCAI</sequence>
<feature type="region of interest" description="Disordered" evidence="1">
    <location>
        <begin position="782"/>
        <end position="838"/>
    </location>
</feature>
<dbReference type="AlphaFoldDB" id="A0A0C9X197"/>
<keyword evidence="2" id="KW-0812">Transmembrane</keyword>
<organism evidence="3 4">
    <name type="scientific">Laccaria amethystina LaAM-08-1</name>
    <dbReference type="NCBI Taxonomy" id="1095629"/>
    <lineage>
        <taxon>Eukaryota</taxon>
        <taxon>Fungi</taxon>
        <taxon>Dikarya</taxon>
        <taxon>Basidiomycota</taxon>
        <taxon>Agaricomycotina</taxon>
        <taxon>Agaricomycetes</taxon>
        <taxon>Agaricomycetidae</taxon>
        <taxon>Agaricales</taxon>
        <taxon>Agaricineae</taxon>
        <taxon>Hydnangiaceae</taxon>
        <taxon>Laccaria</taxon>
    </lineage>
</organism>
<evidence type="ECO:0000313" key="3">
    <source>
        <dbReference type="EMBL" id="KIJ98890.1"/>
    </source>
</evidence>
<protein>
    <submittedName>
        <fullName evidence="3">Uncharacterized protein</fullName>
    </submittedName>
</protein>
<name>A0A0C9X197_9AGAR</name>
<dbReference type="HOGENOM" id="CLU_327901_0_0_1"/>
<keyword evidence="4" id="KW-1185">Reference proteome</keyword>
<feature type="compositionally biased region" description="Basic and acidic residues" evidence="1">
    <location>
        <begin position="395"/>
        <end position="410"/>
    </location>
</feature>
<feature type="compositionally biased region" description="Basic and acidic residues" evidence="1">
    <location>
        <begin position="801"/>
        <end position="810"/>
    </location>
</feature>
<dbReference type="EMBL" id="KN838659">
    <property type="protein sequence ID" value="KIJ98890.1"/>
    <property type="molecule type" value="Genomic_DNA"/>
</dbReference>
<feature type="compositionally biased region" description="Low complexity" evidence="1">
    <location>
        <begin position="818"/>
        <end position="832"/>
    </location>
</feature>
<proteinExistence type="predicted"/>
<keyword evidence="2" id="KW-1133">Transmembrane helix</keyword>
<feature type="region of interest" description="Disordered" evidence="1">
    <location>
        <begin position="167"/>
        <end position="240"/>
    </location>
</feature>
<reference evidence="4" key="2">
    <citation type="submission" date="2015-01" db="EMBL/GenBank/DDBJ databases">
        <title>Evolutionary Origins and Diversification of the Mycorrhizal Mutualists.</title>
        <authorList>
            <consortium name="DOE Joint Genome Institute"/>
            <consortium name="Mycorrhizal Genomics Consortium"/>
            <person name="Kohler A."/>
            <person name="Kuo A."/>
            <person name="Nagy L.G."/>
            <person name="Floudas D."/>
            <person name="Copeland A."/>
            <person name="Barry K.W."/>
            <person name="Cichocki N."/>
            <person name="Veneault-Fourrey C."/>
            <person name="LaButti K."/>
            <person name="Lindquist E.A."/>
            <person name="Lipzen A."/>
            <person name="Lundell T."/>
            <person name="Morin E."/>
            <person name="Murat C."/>
            <person name="Riley R."/>
            <person name="Ohm R."/>
            <person name="Sun H."/>
            <person name="Tunlid A."/>
            <person name="Henrissat B."/>
            <person name="Grigoriev I.V."/>
            <person name="Hibbett D.S."/>
            <person name="Martin F."/>
        </authorList>
    </citation>
    <scope>NUCLEOTIDE SEQUENCE [LARGE SCALE GENOMIC DNA]</scope>
    <source>
        <strain evidence="4">LaAM-08-1</strain>
    </source>
</reference>
<feature type="transmembrane region" description="Helical" evidence="2">
    <location>
        <begin position="20"/>
        <end position="42"/>
    </location>
</feature>
<feature type="region of interest" description="Disordered" evidence="1">
    <location>
        <begin position="382"/>
        <end position="423"/>
    </location>
</feature>
<keyword evidence="2" id="KW-0472">Membrane</keyword>
<feature type="region of interest" description="Disordered" evidence="1">
    <location>
        <begin position="685"/>
        <end position="733"/>
    </location>
</feature>
<dbReference type="OrthoDB" id="10565193at2759"/>